<dbReference type="AlphaFoldDB" id="A0A370GQB3"/>
<proteinExistence type="predicted"/>
<reference evidence="1 2" key="1">
    <citation type="submission" date="2018-07" db="EMBL/GenBank/DDBJ databases">
        <title>Genomic Encyclopedia of Type Strains, Phase IV (KMG-IV): sequencing the most valuable type-strain genomes for metagenomic binning, comparative biology and taxonomic classification.</title>
        <authorList>
            <person name="Goeker M."/>
        </authorList>
    </citation>
    <scope>NUCLEOTIDE SEQUENCE [LARGE SCALE GENOMIC DNA]</scope>
    <source>
        <strain evidence="1 2">DSM 25281</strain>
    </source>
</reference>
<protein>
    <submittedName>
        <fullName evidence="1">Uncharacterized protein</fullName>
    </submittedName>
</protein>
<evidence type="ECO:0000313" key="1">
    <source>
        <dbReference type="EMBL" id="RDI45436.1"/>
    </source>
</evidence>
<comment type="caution">
    <text evidence="1">The sequence shown here is derived from an EMBL/GenBank/DDBJ whole genome shotgun (WGS) entry which is preliminary data.</text>
</comment>
<keyword evidence="2" id="KW-1185">Reference proteome</keyword>
<accession>A0A370GQB3</accession>
<sequence length="44" mass="4958">MSENKPMHFDGSIHSMEAAEEVELFELTPEGRKNISGNPFEGHK</sequence>
<name>A0A370GQB3_9BACI</name>
<dbReference type="RefSeq" id="WP_281269335.1">
    <property type="nucleotide sequence ID" value="NZ_QQAY01000002.1"/>
</dbReference>
<evidence type="ECO:0000313" key="2">
    <source>
        <dbReference type="Proteomes" id="UP000255326"/>
    </source>
</evidence>
<dbReference type="EMBL" id="QQAY01000002">
    <property type="protein sequence ID" value="RDI45436.1"/>
    <property type="molecule type" value="Genomic_DNA"/>
</dbReference>
<organism evidence="1 2">
    <name type="scientific">Falsibacillus pallidus</name>
    <dbReference type="NCBI Taxonomy" id="493781"/>
    <lineage>
        <taxon>Bacteria</taxon>
        <taxon>Bacillati</taxon>
        <taxon>Bacillota</taxon>
        <taxon>Bacilli</taxon>
        <taxon>Bacillales</taxon>
        <taxon>Bacillaceae</taxon>
        <taxon>Falsibacillus</taxon>
    </lineage>
</organism>
<gene>
    <name evidence="1" type="ORF">DFR59_10261</name>
</gene>
<dbReference type="Proteomes" id="UP000255326">
    <property type="component" value="Unassembled WGS sequence"/>
</dbReference>